<sequence length="803" mass="84894">MEVVSAEVNSLLPEEIMDTGITLEEDESIQAVIVGDPIPMETELEGIANVSSADDPTATSTSSVTTESVTLPSNCVSHVTGNSAFVKSDASVTAQPSFQSGVQKLGTQTPVSLSANQIILNKATDLKISKQAIKQEGQKLIVTTLGKPGQPIVLALPHSQLSQSQKTTSQVQASDSKVPAQQFKVVTIGGRSEVKPIIGVSTLTPGCQLVNATNQSSVLQTQQLKAVQIAKKARTPTSAPMITKFIITKPINSKAVMGQTTQVSPVIAGRVLTQTAPGTPPKTVTISESGVIGTTLSSTIQEASNKIAISPLKSPNKQLTVVSVASQPPSSPQKTVGVPLNVALGQQILTVQHSTPSSPGKAVSNSTTAQAMKSAVQTLTVGGVGTSQFKTIIPLATAPNVQQIQVPGSKFHYVRLVTATTANSTAQPVNQNPSTSTANLQQAKPVVVNATPVRMSVPIIPATQTVKQVAPKPMNTTSQIVTTSQPQQRLIMPATPLPQIQPNLTNLSPGTVFAPAHGTGNVGYAFLPAQYVTQLQQPSCVSIASSTNLSGTSSIQTQARLPFNGIISSESANRPRKPCNCTKSLCLKLYCDCFANGEFCNNCNCTNCYNNLDHENDRQKAIKACLDRNPEAFKPKIGKGKEGESDRRHSKGCNCKRSGCLKNYCECYEAKIMCSSICKCIGCKNFEESPERKTLMHLADAAEVRVQQQTAAKTKLSSQISDLLTRPAPVLTSGGGRLPFTFVTKEVADVTCDCLLAQAEQAEKAGKSKAVAERMILEEFGRCLMKIINSAGKSKSDPCAMNC</sequence>
<feature type="domain" description="CRC" evidence="13">
    <location>
        <begin position="575"/>
        <end position="688"/>
    </location>
</feature>
<evidence type="ECO:0000259" key="13">
    <source>
        <dbReference type="PROSITE" id="PS51634"/>
    </source>
</evidence>
<accession>A0A0F7Z6N3</accession>
<dbReference type="PANTHER" id="PTHR12446">
    <property type="entry name" value="TESMIN/TSO1-RELATED"/>
    <property type="match status" value="1"/>
</dbReference>
<evidence type="ECO:0000256" key="2">
    <source>
        <dbReference type="ARBA" id="ARBA00007267"/>
    </source>
</evidence>
<evidence type="ECO:0000256" key="7">
    <source>
        <dbReference type="ARBA" id="ARBA00023125"/>
    </source>
</evidence>
<name>A0A0F7Z6N3_CROAD</name>
<dbReference type="PANTHER" id="PTHR12446:SF36">
    <property type="entry name" value="PROTEIN LIN-54 HOMOLOG"/>
    <property type="match status" value="1"/>
</dbReference>
<reference evidence="14" key="1">
    <citation type="submission" date="2014-05" db="EMBL/GenBank/DDBJ databases">
        <title>The extremes of toxin expression variation revealed in two sympatric snake species.</title>
        <authorList>
            <person name="Margres M.J."/>
            <person name="Wray K.P."/>
            <person name="McGivern J.J."/>
            <person name="Seavy M."/>
            <person name="Sanader D."/>
            <person name="Facente J."/>
            <person name="Rokyta D.R."/>
        </authorList>
    </citation>
    <scope>NUCLEOTIDE SEQUENCE</scope>
</reference>
<dbReference type="InterPro" id="IPR028307">
    <property type="entry name" value="Lin-54_fam"/>
</dbReference>
<dbReference type="InterPro" id="IPR033467">
    <property type="entry name" value="Tesmin/TSO1-like_CXC"/>
</dbReference>
<dbReference type="EMBL" id="GBEX01001815">
    <property type="protein sequence ID" value="JAI12745.1"/>
    <property type="molecule type" value="mRNA"/>
</dbReference>
<evidence type="ECO:0000256" key="5">
    <source>
        <dbReference type="ARBA" id="ARBA00022833"/>
    </source>
</evidence>
<evidence type="ECO:0000256" key="3">
    <source>
        <dbReference type="ARBA" id="ARBA00022491"/>
    </source>
</evidence>
<evidence type="ECO:0000256" key="8">
    <source>
        <dbReference type="ARBA" id="ARBA00023159"/>
    </source>
</evidence>
<comment type="subcellular location">
    <subcellularLocation>
        <location evidence="1">Nucleus</location>
    </subcellularLocation>
</comment>
<dbReference type="PROSITE" id="PS51634">
    <property type="entry name" value="CRC"/>
    <property type="match status" value="1"/>
</dbReference>
<protein>
    <recommendedName>
        <fullName evidence="12">Protein lin-54 homolog</fullName>
    </recommendedName>
</protein>
<dbReference type="SMART" id="SM01114">
    <property type="entry name" value="CXC"/>
    <property type="match status" value="2"/>
</dbReference>
<proteinExistence type="evidence at transcript level"/>
<keyword evidence="11" id="KW-0131">Cell cycle</keyword>
<dbReference type="GO" id="GO:0003677">
    <property type="term" value="F:DNA binding"/>
    <property type="evidence" value="ECO:0007669"/>
    <property type="project" value="UniProtKB-KW"/>
</dbReference>
<evidence type="ECO:0000256" key="6">
    <source>
        <dbReference type="ARBA" id="ARBA00023015"/>
    </source>
</evidence>
<evidence type="ECO:0000256" key="9">
    <source>
        <dbReference type="ARBA" id="ARBA00023163"/>
    </source>
</evidence>
<dbReference type="GO" id="GO:0005634">
    <property type="term" value="C:nucleus"/>
    <property type="evidence" value="ECO:0007669"/>
    <property type="project" value="UniProtKB-SubCell"/>
</dbReference>
<keyword evidence="3" id="KW-0678">Repressor</keyword>
<keyword evidence="8" id="KW-0010">Activator</keyword>
<evidence type="ECO:0000313" key="14">
    <source>
        <dbReference type="EMBL" id="JAI12745.1"/>
    </source>
</evidence>
<evidence type="ECO:0000256" key="11">
    <source>
        <dbReference type="ARBA" id="ARBA00023306"/>
    </source>
</evidence>
<evidence type="ECO:0000256" key="4">
    <source>
        <dbReference type="ARBA" id="ARBA00022723"/>
    </source>
</evidence>
<evidence type="ECO:0000256" key="10">
    <source>
        <dbReference type="ARBA" id="ARBA00023242"/>
    </source>
</evidence>
<dbReference type="InterPro" id="IPR005172">
    <property type="entry name" value="CRC"/>
</dbReference>
<keyword evidence="5" id="KW-0862">Zinc</keyword>
<evidence type="ECO:0000256" key="1">
    <source>
        <dbReference type="ARBA" id="ARBA00004123"/>
    </source>
</evidence>
<comment type="similarity">
    <text evidence="2">Belongs to the lin-54 family.</text>
</comment>
<keyword evidence="4" id="KW-0479">Metal-binding</keyword>
<dbReference type="Pfam" id="PF03638">
    <property type="entry name" value="TCR"/>
    <property type="match status" value="2"/>
</dbReference>
<keyword evidence="10" id="KW-0539">Nucleus</keyword>
<keyword evidence="9" id="KW-0804">Transcription</keyword>
<dbReference type="GO" id="GO:0006355">
    <property type="term" value="P:regulation of DNA-templated transcription"/>
    <property type="evidence" value="ECO:0007669"/>
    <property type="project" value="TreeGrafter"/>
</dbReference>
<dbReference type="GO" id="GO:0046872">
    <property type="term" value="F:metal ion binding"/>
    <property type="evidence" value="ECO:0007669"/>
    <property type="project" value="UniProtKB-KW"/>
</dbReference>
<organism evidence="14">
    <name type="scientific">Crotalus adamanteus</name>
    <name type="common">Eastern diamondback rattlesnake</name>
    <dbReference type="NCBI Taxonomy" id="8729"/>
    <lineage>
        <taxon>Eukaryota</taxon>
        <taxon>Metazoa</taxon>
        <taxon>Chordata</taxon>
        <taxon>Craniata</taxon>
        <taxon>Vertebrata</taxon>
        <taxon>Euteleostomi</taxon>
        <taxon>Lepidosauria</taxon>
        <taxon>Squamata</taxon>
        <taxon>Bifurcata</taxon>
        <taxon>Unidentata</taxon>
        <taxon>Episquamata</taxon>
        <taxon>Toxicofera</taxon>
        <taxon>Serpentes</taxon>
        <taxon>Colubroidea</taxon>
        <taxon>Viperidae</taxon>
        <taxon>Crotalinae</taxon>
        <taxon>Crotalus</taxon>
    </lineage>
</organism>
<keyword evidence="6" id="KW-0805">Transcription regulation</keyword>
<keyword evidence="7" id="KW-0238">DNA-binding</keyword>
<dbReference type="AlphaFoldDB" id="A0A0F7Z6N3"/>
<evidence type="ECO:0000256" key="12">
    <source>
        <dbReference type="ARBA" id="ARBA00044205"/>
    </source>
</evidence>